<dbReference type="Proteomes" id="UP000704712">
    <property type="component" value="Unassembled WGS sequence"/>
</dbReference>
<dbReference type="EMBL" id="JAACNO010001451">
    <property type="protein sequence ID" value="KAF4140454.1"/>
    <property type="molecule type" value="Genomic_DNA"/>
</dbReference>
<reference evidence="1" key="1">
    <citation type="submission" date="2020-03" db="EMBL/GenBank/DDBJ databases">
        <title>Hybrid Assembly of Korean Phytophthora infestans isolates.</title>
        <authorList>
            <person name="Prokchorchik M."/>
            <person name="Lee Y."/>
            <person name="Seo J."/>
            <person name="Cho J.-H."/>
            <person name="Park Y.-E."/>
            <person name="Jang D.-C."/>
            <person name="Im J.-S."/>
            <person name="Choi J.-G."/>
            <person name="Park H.-J."/>
            <person name="Lee G.-B."/>
            <person name="Lee Y.-G."/>
            <person name="Hong S.-Y."/>
            <person name="Cho K."/>
            <person name="Sohn K.H."/>
        </authorList>
    </citation>
    <scope>NUCLEOTIDE SEQUENCE</scope>
    <source>
        <strain evidence="1">KR_2_A2</strain>
    </source>
</reference>
<gene>
    <name evidence="1" type="ORF">GN958_ATG10314</name>
</gene>
<dbReference type="AlphaFoldDB" id="A0A8S9UN19"/>
<name>A0A8S9UN19_PHYIN</name>
<evidence type="ECO:0000313" key="1">
    <source>
        <dbReference type="EMBL" id="KAF4140454.1"/>
    </source>
</evidence>
<comment type="caution">
    <text evidence="1">The sequence shown here is derived from an EMBL/GenBank/DDBJ whole genome shotgun (WGS) entry which is preliminary data.</text>
</comment>
<evidence type="ECO:0000313" key="2">
    <source>
        <dbReference type="Proteomes" id="UP000704712"/>
    </source>
</evidence>
<organism evidence="1 2">
    <name type="scientific">Phytophthora infestans</name>
    <name type="common">Potato late blight agent</name>
    <name type="synonym">Botrytis infestans</name>
    <dbReference type="NCBI Taxonomy" id="4787"/>
    <lineage>
        <taxon>Eukaryota</taxon>
        <taxon>Sar</taxon>
        <taxon>Stramenopiles</taxon>
        <taxon>Oomycota</taxon>
        <taxon>Peronosporomycetes</taxon>
        <taxon>Peronosporales</taxon>
        <taxon>Peronosporaceae</taxon>
        <taxon>Phytophthora</taxon>
    </lineage>
</organism>
<sequence>AGELGAIELHVAVAVIPEANCFWFGRWLLGNKLLDDVALVSVENEAHVSLVTSVIWCKSYFFKTVDV</sequence>
<protein>
    <submittedName>
        <fullName evidence="1">Uncharacterized protein</fullName>
    </submittedName>
</protein>
<feature type="non-terminal residue" evidence="1">
    <location>
        <position position="1"/>
    </location>
</feature>
<proteinExistence type="predicted"/>
<accession>A0A8S9UN19</accession>